<dbReference type="OrthoDB" id="9779595at2"/>
<evidence type="ECO:0000256" key="7">
    <source>
        <dbReference type="SAM" id="Coils"/>
    </source>
</evidence>
<evidence type="ECO:0000256" key="8">
    <source>
        <dbReference type="SAM" id="MobiDB-lite"/>
    </source>
</evidence>
<proteinExistence type="inferred from homology"/>
<gene>
    <name evidence="10" type="primary">hflK</name>
    <name evidence="10" type="ORF">DKG74_10155</name>
</gene>
<keyword evidence="11" id="KW-1185">Reference proteome</keyword>
<dbReference type="PANTHER" id="PTHR43327:SF2">
    <property type="entry name" value="MODULATOR OF FTSH PROTEASE HFLK"/>
    <property type="match status" value="1"/>
</dbReference>
<evidence type="ECO:0000256" key="3">
    <source>
        <dbReference type="ARBA" id="ARBA00022692"/>
    </source>
</evidence>
<dbReference type="AlphaFoldDB" id="A0A317E984"/>
<dbReference type="GO" id="GO:0006508">
    <property type="term" value="P:proteolysis"/>
    <property type="evidence" value="ECO:0007669"/>
    <property type="project" value="UniProtKB-KW"/>
</dbReference>
<dbReference type="RefSeq" id="WP_109905339.1">
    <property type="nucleotide sequence ID" value="NZ_QGLE01000005.1"/>
</dbReference>
<dbReference type="GO" id="GO:0016020">
    <property type="term" value="C:membrane"/>
    <property type="evidence" value="ECO:0007669"/>
    <property type="project" value="UniProtKB-SubCell"/>
</dbReference>
<keyword evidence="5" id="KW-0472">Membrane</keyword>
<evidence type="ECO:0000256" key="1">
    <source>
        <dbReference type="ARBA" id="ARBA00004167"/>
    </source>
</evidence>
<evidence type="ECO:0000256" key="2">
    <source>
        <dbReference type="ARBA" id="ARBA00006971"/>
    </source>
</evidence>
<comment type="function">
    <text evidence="6">HflC and HflK could encode or regulate a protease.</text>
</comment>
<evidence type="ECO:0000256" key="6">
    <source>
        <dbReference type="RuleBase" id="RU364113"/>
    </source>
</evidence>
<comment type="subcellular location">
    <subcellularLocation>
        <location evidence="1">Membrane</location>
        <topology evidence="1">Single-pass membrane protein</topology>
    </subcellularLocation>
</comment>
<feature type="compositionally biased region" description="Gly residues" evidence="8">
    <location>
        <begin position="8"/>
        <end position="33"/>
    </location>
</feature>
<dbReference type="EMBL" id="QGLE01000005">
    <property type="protein sequence ID" value="PWR22786.1"/>
    <property type="molecule type" value="Genomic_DNA"/>
</dbReference>
<dbReference type="InterPro" id="IPR010201">
    <property type="entry name" value="HflK"/>
</dbReference>
<dbReference type="InterPro" id="IPR050710">
    <property type="entry name" value="Band7/mec-2_domain"/>
</dbReference>
<dbReference type="Pfam" id="PF01145">
    <property type="entry name" value="Band_7"/>
    <property type="match status" value="1"/>
</dbReference>
<feature type="domain" description="Band 7" evidence="9">
    <location>
        <begin position="76"/>
        <end position="255"/>
    </location>
</feature>
<evidence type="ECO:0000313" key="10">
    <source>
        <dbReference type="EMBL" id="PWR22786.1"/>
    </source>
</evidence>
<comment type="subunit">
    <text evidence="6">HflC and HflK may interact to form a multimeric complex.</text>
</comment>
<organism evidence="10 11">
    <name type="scientific">Zavarzinia aquatilis</name>
    <dbReference type="NCBI Taxonomy" id="2211142"/>
    <lineage>
        <taxon>Bacteria</taxon>
        <taxon>Pseudomonadati</taxon>
        <taxon>Pseudomonadota</taxon>
        <taxon>Alphaproteobacteria</taxon>
        <taxon>Rhodospirillales</taxon>
        <taxon>Zavarziniaceae</taxon>
        <taxon>Zavarzinia</taxon>
    </lineage>
</organism>
<dbReference type="InterPro" id="IPR001107">
    <property type="entry name" value="Band_7"/>
</dbReference>
<dbReference type="GO" id="GO:0008233">
    <property type="term" value="F:peptidase activity"/>
    <property type="evidence" value="ECO:0007669"/>
    <property type="project" value="UniProtKB-KW"/>
</dbReference>
<evidence type="ECO:0000313" key="11">
    <source>
        <dbReference type="Proteomes" id="UP000245461"/>
    </source>
</evidence>
<dbReference type="Gene3D" id="3.30.479.30">
    <property type="entry name" value="Band 7 domain"/>
    <property type="match status" value="1"/>
</dbReference>
<dbReference type="SMART" id="SM00244">
    <property type="entry name" value="PHB"/>
    <property type="match status" value="1"/>
</dbReference>
<evidence type="ECO:0000256" key="5">
    <source>
        <dbReference type="ARBA" id="ARBA00023136"/>
    </source>
</evidence>
<keyword evidence="10" id="KW-0645">Protease</keyword>
<comment type="similarity">
    <text evidence="2 6">Belongs to the band 7/mec-2 family. HflK subfamily.</text>
</comment>
<name>A0A317E984_9PROT</name>
<accession>A0A317E984</accession>
<keyword evidence="3" id="KW-0812">Transmembrane</keyword>
<comment type="caution">
    <text evidence="10">The sequence shown here is derived from an EMBL/GenBank/DDBJ whole genome shotgun (WGS) entry which is preliminary data.</text>
</comment>
<feature type="coiled-coil region" evidence="7">
    <location>
        <begin position="247"/>
        <end position="274"/>
    </location>
</feature>
<evidence type="ECO:0000256" key="4">
    <source>
        <dbReference type="ARBA" id="ARBA00022989"/>
    </source>
</evidence>
<protein>
    <recommendedName>
        <fullName evidence="6">Protein HflK</fullName>
    </recommendedName>
</protein>
<reference evidence="10 11" key="1">
    <citation type="submission" date="2018-05" db="EMBL/GenBank/DDBJ databases">
        <title>Zavarzinia sp. HR-AS.</title>
        <authorList>
            <person name="Lee Y."/>
            <person name="Jeon C.O."/>
        </authorList>
    </citation>
    <scope>NUCLEOTIDE SEQUENCE [LARGE SCALE GENOMIC DNA]</scope>
    <source>
        <strain evidence="10 11">HR-AS</strain>
    </source>
</reference>
<evidence type="ECO:0000259" key="9">
    <source>
        <dbReference type="SMART" id="SM00244"/>
    </source>
</evidence>
<keyword evidence="10" id="KW-0378">Hydrolase</keyword>
<dbReference type="SUPFAM" id="SSF117892">
    <property type="entry name" value="Band 7/SPFH domain"/>
    <property type="match status" value="1"/>
</dbReference>
<dbReference type="PANTHER" id="PTHR43327">
    <property type="entry name" value="STOMATIN-LIKE PROTEIN 2, MITOCHONDRIAL"/>
    <property type="match status" value="1"/>
</dbReference>
<keyword evidence="4" id="KW-1133">Transmembrane helix</keyword>
<dbReference type="Proteomes" id="UP000245461">
    <property type="component" value="Unassembled WGS sequence"/>
</dbReference>
<sequence>MPWQNNGGPWGGGGNGGNRGPWGQGPRGSGGGQPPNLEDLLRRGQDRFKDIVPNGSWGKRGLLLAGLVMLFGWAATGIYRVEPNELGIVTRFGKWVETTEPGLHYHLPAPIERVQTPSVTSQNRVDVGLTTSLDGTRSVRRDSADESLILTGDENIADVAFSVFWVIDDAGKFLFNVQDPAETVRALSISAMREVIGRSRLQDAQTEGREKIAREARELIQQVLNTYGAGIQVTQLQLHRVDPPAAVIEAYRDVQAARANQEQYRNEAEAYYNDKVPQARGLAEKILQESEGYRQQVVADAQGQASRFLSVLKAYNMAKDVTVQRIYIETMEGILRNMNKMVLDAGTNTQGVLPYLPLPEIGKPGAGQAGGAP</sequence>
<dbReference type="NCBIfam" id="TIGR01933">
    <property type="entry name" value="hflK"/>
    <property type="match status" value="1"/>
</dbReference>
<dbReference type="InterPro" id="IPR036013">
    <property type="entry name" value="Band_7/SPFH_dom_sf"/>
</dbReference>
<keyword evidence="7" id="KW-0175">Coiled coil</keyword>
<dbReference type="CDD" id="cd03404">
    <property type="entry name" value="SPFH_HflK"/>
    <property type="match status" value="1"/>
</dbReference>
<feature type="region of interest" description="Disordered" evidence="8">
    <location>
        <begin position="1"/>
        <end position="39"/>
    </location>
</feature>